<evidence type="ECO:0000313" key="2">
    <source>
        <dbReference type="Proteomes" id="UP000178684"/>
    </source>
</evidence>
<gene>
    <name evidence="1" type="ORF">A3B18_03750</name>
</gene>
<reference evidence="1 2" key="1">
    <citation type="journal article" date="2016" name="Nat. Commun.">
        <title>Thousands of microbial genomes shed light on interconnected biogeochemical processes in an aquifer system.</title>
        <authorList>
            <person name="Anantharaman K."/>
            <person name="Brown C.T."/>
            <person name="Hug L.A."/>
            <person name="Sharon I."/>
            <person name="Castelle C.J."/>
            <person name="Probst A.J."/>
            <person name="Thomas B.C."/>
            <person name="Singh A."/>
            <person name="Wilkins M.J."/>
            <person name="Karaoz U."/>
            <person name="Brodie E.L."/>
            <person name="Williams K.H."/>
            <person name="Hubbard S.S."/>
            <person name="Banfield J.F."/>
        </authorList>
    </citation>
    <scope>NUCLEOTIDE SEQUENCE [LARGE SCALE GENOMIC DNA]</scope>
</reference>
<organism evidence="1 2">
    <name type="scientific">Candidatus Giovannonibacteria bacterium RIFCSPLOWO2_01_FULL_46_13</name>
    <dbReference type="NCBI Taxonomy" id="1798352"/>
    <lineage>
        <taxon>Bacteria</taxon>
        <taxon>Candidatus Giovannoniibacteriota</taxon>
    </lineage>
</organism>
<dbReference type="Proteomes" id="UP000178684">
    <property type="component" value="Unassembled WGS sequence"/>
</dbReference>
<dbReference type="AlphaFoldDB" id="A0A1F5X3F2"/>
<name>A0A1F5X3F2_9BACT</name>
<accession>A0A1F5X3F2</accession>
<proteinExistence type="predicted"/>
<comment type="caution">
    <text evidence="1">The sequence shown here is derived from an EMBL/GenBank/DDBJ whole genome shotgun (WGS) entry which is preliminary data.</text>
</comment>
<dbReference type="EMBL" id="MFIE01000019">
    <property type="protein sequence ID" value="OGF82428.1"/>
    <property type="molecule type" value="Genomic_DNA"/>
</dbReference>
<sequence>MLQEGLTWITQQLLKKYSMQYAISSRAVTVRLKTSGKYNKNPYDLSSGFFIVNEKLSDLIGELF</sequence>
<evidence type="ECO:0000313" key="1">
    <source>
        <dbReference type="EMBL" id="OGF82428.1"/>
    </source>
</evidence>
<protein>
    <submittedName>
        <fullName evidence="1">Uncharacterized protein</fullName>
    </submittedName>
</protein>